<keyword evidence="4" id="KW-0472">Membrane</keyword>
<dbReference type="Gene3D" id="3.40.190.10">
    <property type="entry name" value="Periplasmic binding protein-like II"/>
    <property type="match status" value="2"/>
</dbReference>
<dbReference type="EMBL" id="CP032509">
    <property type="protein sequence ID" value="AZN72600.1"/>
    <property type="molecule type" value="Genomic_DNA"/>
</dbReference>
<proteinExistence type="inferred from homology"/>
<evidence type="ECO:0000256" key="1">
    <source>
        <dbReference type="ARBA" id="ARBA00004635"/>
    </source>
</evidence>
<evidence type="ECO:0000313" key="9">
    <source>
        <dbReference type="Proteomes" id="UP000268192"/>
    </source>
</evidence>
<evidence type="ECO:0000256" key="6">
    <source>
        <dbReference type="ARBA" id="ARBA00023288"/>
    </source>
</evidence>
<keyword evidence="5" id="KW-0564">Palmitate</keyword>
<evidence type="ECO:0000256" key="7">
    <source>
        <dbReference type="SAM" id="SignalP"/>
    </source>
</evidence>
<feature type="signal peptide" evidence="7">
    <location>
        <begin position="1"/>
        <end position="23"/>
    </location>
</feature>
<keyword evidence="6" id="KW-0449">Lipoprotein</keyword>
<keyword evidence="9" id="KW-1185">Reference proteome</keyword>
<dbReference type="InterPro" id="IPR004872">
    <property type="entry name" value="Lipoprotein_NlpA"/>
</dbReference>
<accession>A0A3S9B6N3</accession>
<dbReference type="RefSeq" id="WP_126010922.1">
    <property type="nucleotide sequence ID" value="NZ_CP032509.1"/>
</dbReference>
<dbReference type="GO" id="GO:0016020">
    <property type="term" value="C:membrane"/>
    <property type="evidence" value="ECO:0007669"/>
    <property type="project" value="UniProtKB-SubCell"/>
</dbReference>
<evidence type="ECO:0000256" key="3">
    <source>
        <dbReference type="ARBA" id="ARBA00022729"/>
    </source>
</evidence>
<dbReference type="OrthoDB" id="9812878at2"/>
<comment type="similarity">
    <text evidence="2">Belongs to the NlpA lipoprotein family.</text>
</comment>
<evidence type="ECO:0000256" key="5">
    <source>
        <dbReference type="ARBA" id="ARBA00023139"/>
    </source>
</evidence>
<dbReference type="PANTHER" id="PTHR30429:SF1">
    <property type="entry name" value="D-METHIONINE-BINDING LIPOPROTEIN METQ-RELATED"/>
    <property type="match status" value="1"/>
</dbReference>
<name>A0A3S9B6N3_9HYPH</name>
<evidence type="ECO:0000256" key="4">
    <source>
        <dbReference type="ARBA" id="ARBA00023136"/>
    </source>
</evidence>
<keyword evidence="3 7" id="KW-0732">Signal</keyword>
<dbReference type="PIRSF" id="PIRSF002854">
    <property type="entry name" value="MetQ"/>
    <property type="match status" value="1"/>
</dbReference>
<evidence type="ECO:0000313" key="8">
    <source>
        <dbReference type="EMBL" id="AZN72600.1"/>
    </source>
</evidence>
<dbReference type="NCBIfam" id="TIGR00363">
    <property type="entry name" value="MetQ/NlpA family lipoprotein"/>
    <property type="match status" value="1"/>
</dbReference>
<dbReference type="KEGG" id="abaw:D5400_16165"/>
<dbReference type="AlphaFoldDB" id="A0A3S9B6N3"/>
<dbReference type="Proteomes" id="UP000268192">
    <property type="component" value="Chromosome"/>
</dbReference>
<comment type="subcellular location">
    <subcellularLocation>
        <location evidence="1">Membrane</location>
        <topology evidence="1">Lipid-anchor</topology>
    </subcellularLocation>
</comment>
<sequence length="261" mass="27998">MKLKTLALAATVAVIGAVAPAAAESIKIGVTPGPHAQILEAVKELAAPKGLEIEILEFSDYVVPNEALNAGDLDANSFQHKPYLDNQIADRGYDIVDVGFTVNFPIGIYSEKVDSFDEVPDGGTVAIPNDPTNGGRVLLLLQDNGYLTLADDVGTTPSIADIVENPKNLRIVEIDAAQLPRSLPDVDAAGINTNYAEEAGLDPVNDPILRESPKGPYVNLIAVKTEDQDEAWVQTLVETYQSDKIRDFIEETFNGSVLASW</sequence>
<dbReference type="SUPFAM" id="SSF53850">
    <property type="entry name" value="Periplasmic binding protein-like II"/>
    <property type="match status" value="1"/>
</dbReference>
<dbReference type="Pfam" id="PF03180">
    <property type="entry name" value="Lipoprotein_9"/>
    <property type="match status" value="1"/>
</dbReference>
<gene>
    <name evidence="8" type="ORF">D5400_16165</name>
</gene>
<dbReference type="CDD" id="cd13598">
    <property type="entry name" value="PBP2_lipoprotein_IlpA_like"/>
    <property type="match status" value="1"/>
</dbReference>
<evidence type="ECO:0000256" key="2">
    <source>
        <dbReference type="ARBA" id="ARBA00008973"/>
    </source>
</evidence>
<reference evidence="8 9" key="1">
    <citation type="submission" date="2018-09" db="EMBL/GenBank/DDBJ databases">
        <title>Marinorhizobium profundi gen. nov., sp. nov., isolated from a deep-sea sediment sample from the New Britain Trench and proposal of Marinorhizobiaceae fam. nov. in the order Rhizobiales of the class Alphaproteobacteria.</title>
        <authorList>
            <person name="Cao J."/>
        </authorList>
    </citation>
    <scope>NUCLEOTIDE SEQUENCE [LARGE SCALE GENOMIC DNA]</scope>
    <source>
        <strain evidence="8 9">WS11</strain>
    </source>
</reference>
<organism evidence="8 9">
    <name type="scientific">Georhizobium profundi</name>
    <dbReference type="NCBI Taxonomy" id="2341112"/>
    <lineage>
        <taxon>Bacteria</taxon>
        <taxon>Pseudomonadati</taxon>
        <taxon>Pseudomonadota</taxon>
        <taxon>Alphaproteobacteria</taxon>
        <taxon>Hyphomicrobiales</taxon>
        <taxon>Rhizobiaceae</taxon>
        <taxon>Georhizobium</taxon>
    </lineage>
</organism>
<dbReference type="PANTHER" id="PTHR30429">
    <property type="entry name" value="D-METHIONINE-BINDING LIPOPROTEIN METQ"/>
    <property type="match status" value="1"/>
</dbReference>
<protein>
    <submittedName>
        <fullName evidence="8">MetQ/NlpA family ABC transporter substrate-binding protein</fullName>
    </submittedName>
</protein>
<feature type="chain" id="PRO_5019056733" evidence="7">
    <location>
        <begin position="24"/>
        <end position="261"/>
    </location>
</feature>